<dbReference type="InterPro" id="IPR005479">
    <property type="entry name" value="CPAse_ATP-bd"/>
</dbReference>
<evidence type="ECO:0000259" key="2">
    <source>
        <dbReference type="PROSITE" id="PS50975"/>
    </source>
</evidence>
<name>A0A6N2TSV1_9ACTO</name>
<gene>
    <name evidence="3" type="ORF">AOLFYP35_01474</name>
</gene>
<keyword evidence="1" id="KW-0067">ATP-binding</keyword>
<keyword evidence="3" id="KW-0436">Ligase</keyword>
<proteinExistence type="predicted"/>
<dbReference type="EC" id="6.3.1.12" evidence="3"/>
<feature type="domain" description="ATP-grasp" evidence="2">
    <location>
        <begin position="126"/>
        <end position="333"/>
    </location>
</feature>
<accession>A0A6N2TSV1</accession>
<dbReference type="GO" id="GO:0046872">
    <property type="term" value="F:metal ion binding"/>
    <property type="evidence" value="ECO:0007669"/>
    <property type="project" value="InterPro"/>
</dbReference>
<dbReference type="SUPFAM" id="SSF56059">
    <property type="entry name" value="Glutathione synthetase ATP-binding domain-like"/>
    <property type="match status" value="1"/>
</dbReference>
<dbReference type="EMBL" id="CACRSM010000002">
    <property type="protein sequence ID" value="VYT07732.1"/>
    <property type="molecule type" value="Genomic_DNA"/>
</dbReference>
<protein>
    <submittedName>
        <fullName evidence="3">D-aspartate ligase</fullName>
        <ecNumber evidence="3">6.3.1.12</ecNumber>
    </submittedName>
</protein>
<keyword evidence="1" id="KW-0547">Nucleotide-binding</keyword>
<evidence type="ECO:0000256" key="1">
    <source>
        <dbReference type="PROSITE-ProRule" id="PRU00409"/>
    </source>
</evidence>
<reference evidence="3" key="1">
    <citation type="submission" date="2019-11" db="EMBL/GenBank/DDBJ databases">
        <authorList>
            <person name="Feng L."/>
        </authorList>
    </citation>
    <scope>NUCLEOTIDE SEQUENCE</scope>
    <source>
        <strain evidence="3">AodontolyticusLFYP35</strain>
    </source>
</reference>
<dbReference type="Pfam" id="PF02786">
    <property type="entry name" value="CPSase_L_D2"/>
    <property type="match status" value="1"/>
</dbReference>
<dbReference type="PROSITE" id="PS50975">
    <property type="entry name" value="ATP_GRASP"/>
    <property type="match status" value="1"/>
</dbReference>
<dbReference type="AlphaFoldDB" id="A0A6N2TSV1"/>
<dbReference type="InterPro" id="IPR011761">
    <property type="entry name" value="ATP-grasp"/>
</dbReference>
<evidence type="ECO:0000313" key="3">
    <source>
        <dbReference type="EMBL" id="VYT07732.1"/>
    </source>
</evidence>
<sequence length="416" mass="47002">MTVADAPVVQPVLLGGDFGVYALARSFHEAYGATSIVLSHAPTVAISRSAFCRVEPIVAHASDEELLATLGKLADTYADRALVLVANHDLHSEFVARHWDALSQNYALPFPSMDVIDRVTDKGAFAQLCDELGVPTPATRVVSFRDFSAEAPVRPEIPFTFPVVAKAARGNDYDALEFEGKRKIWFVESQEELNDLWDLLGRVGFRGDFIVQELIPGDNTQMRSVTAYVDSHGHMTLIGSARVLLEDHAPTMIGNPVAMITEAFPKLWEDARRILEAANYRGFANFDVKIDPRDGRALFFEVNPRIGRNSWYMTAAGHNPMIPMVDDLVRGVEHSPEEVNEEILYSMVPDRLLLRYIREPELAQRVRSLIREGKRFDPLFYSADSDLRRSLTLHLQKLNHYRKFHRYYPQANDRSF</sequence>
<dbReference type="GO" id="GO:0005524">
    <property type="term" value="F:ATP binding"/>
    <property type="evidence" value="ECO:0007669"/>
    <property type="project" value="UniProtKB-UniRule"/>
</dbReference>
<dbReference type="Gene3D" id="3.30.470.20">
    <property type="entry name" value="ATP-grasp fold, B domain"/>
    <property type="match status" value="1"/>
</dbReference>
<organism evidence="3">
    <name type="scientific">Schaalia odontolytica</name>
    <dbReference type="NCBI Taxonomy" id="1660"/>
    <lineage>
        <taxon>Bacteria</taxon>
        <taxon>Bacillati</taxon>
        <taxon>Actinomycetota</taxon>
        <taxon>Actinomycetes</taxon>
        <taxon>Actinomycetales</taxon>
        <taxon>Actinomycetaceae</taxon>
        <taxon>Schaalia</taxon>
    </lineage>
</organism>
<dbReference type="GO" id="GO:0034025">
    <property type="term" value="F:D-aspartate ligase activity"/>
    <property type="evidence" value="ECO:0007669"/>
    <property type="project" value="UniProtKB-EC"/>
</dbReference>